<name>A0A2M3ZL70_9DIPT</name>
<reference evidence="1" key="1">
    <citation type="submission" date="2018-01" db="EMBL/GenBank/DDBJ databases">
        <title>An insight into the sialome of Amazonian anophelines.</title>
        <authorList>
            <person name="Ribeiro J.M."/>
            <person name="Scarpassa V."/>
            <person name="Calvo E."/>
        </authorList>
    </citation>
    <scope>NUCLEOTIDE SEQUENCE</scope>
    <source>
        <tissue evidence="1">Salivary glands</tissue>
    </source>
</reference>
<sequence length="90" mass="10209">MVFLFLFMRSEAITYYTSSPLMLSLTPFPPIVSSHDRTKHSDTQTNGKTICKILPAHHLFEPPTSAISLPLTKKKTQTEMTKTKTRITKV</sequence>
<accession>A0A2M3ZL70</accession>
<dbReference type="EMBL" id="GGFM01008525">
    <property type="protein sequence ID" value="MBW29276.1"/>
    <property type="molecule type" value="Transcribed_RNA"/>
</dbReference>
<evidence type="ECO:0000313" key="1">
    <source>
        <dbReference type="EMBL" id="MBW29276.1"/>
    </source>
</evidence>
<proteinExistence type="predicted"/>
<dbReference type="AlphaFoldDB" id="A0A2M3ZL70"/>
<organism evidence="1">
    <name type="scientific">Anopheles braziliensis</name>
    <dbReference type="NCBI Taxonomy" id="58242"/>
    <lineage>
        <taxon>Eukaryota</taxon>
        <taxon>Metazoa</taxon>
        <taxon>Ecdysozoa</taxon>
        <taxon>Arthropoda</taxon>
        <taxon>Hexapoda</taxon>
        <taxon>Insecta</taxon>
        <taxon>Pterygota</taxon>
        <taxon>Neoptera</taxon>
        <taxon>Endopterygota</taxon>
        <taxon>Diptera</taxon>
        <taxon>Nematocera</taxon>
        <taxon>Culicoidea</taxon>
        <taxon>Culicidae</taxon>
        <taxon>Anophelinae</taxon>
        <taxon>Anopheles</taxon>
    </lineage>
</organism>
<protein>
    <submittedName>
        <fullName evidence="1">Uncharacterized protein</fullName>
    </submittedName>
</protein>